<dbReference type="InterPro" id="IPR046509">
    <property type="entry name" value="DUF6687"/>
</dbReference>
<sequence length="350" mass="40080">MAKQFIPFTEAKHRSAVIVDSLHPNGLVLAHWRGAENPHNTADDTSAGIVLNALRQNIKGLDVPYVTANHFDVDGFVGVWSILNPAKALQNEAVLRQMALIGDFRELDLTNAAADQALKLVCWLNKVEKEKFYPPFGADEWEENEVEASVPKFTYFLEVFGEVLVHPEDFEPDWKTEYEQVLVDYQIINTPVTQVTTFPEIGLVQIQTPQPVHYYALFSRTIGYDMVLAKYSENRYELEYKYTTWVDISSRPTLPRVPLKPLAQILQNLEASGHQWTAESVTDTGPILRLNGKQLVKKERYANPTERPIYSSSIAPEIIIKQVVPYFQERFKGISPKQRWTWPEIKEFSK</sequence>
<evidence type="ECO:0000313" key="1">
    <source>
        <dbReference type="EMBL" id="QMU29479.1"/>
    </source>
</evidence>
<dbReference type="AlphaFoldDB" id="A0A7L7LAN7"/>
<dbReference type="Proteomes" id="UP000514509">
    <property type="component" value="Chromosome"/>
</dbReference>
<evidence type="ECO:0000313" key="2">
    <source>
        <dbReference type="Proteomes" id="UP000514509"/>
    </source>
</evidence>
<dbReference type="KEGG" id="add:HUW48_16165"/>
<reference evidence="1 2" key="1">
    <citation type="submission" date="2020-08" db="EMBL/GenBank/DDBJ databases">
        <title>Adhaeribacter dokdonensis sp. nov., isolated from the rhizosphere of Elymus tsukushiensis, a plant native to the Dokdo Islands, Republic of Korea.</title>
        <authorList>
            <person name="Ghim S.Y."/>
        </authorList>
    </citation>
    <scope>NUCLEOTIDE SEQUENCE [LARGE SCALE GENOMIC DNA]</scope>
    <source>
        <strain evidence="1 2">KUDC8001</strain>
    </source>
</reference>
<protein>
    <submittedName>
        <fullName evidence="1">Uncharacterized protein</fullName>
    </submittedName>
</protein>
<organism evidence="1 2">
    <name type="scientific">Adhaeribacter radiodurans</name>
    <dbReference type="NCBI Taxonomy" id="2745197"/>
    <lineage>
        <taxon>Bacteria</taxon>
        <taxon>Pseudomonadati</taxon>
        <taxon>Bacteroidota</taxon>
        <taxon>Cytophagia</taxon>
        <taxon>Cytophagales</taxon>
        <taxon>Hymenobacteraceae</taxon>
        <taxon>Adhaeribacter</taxon>
    </lineage>
</organism>
<gene>
    <name evidence="1" type="ORF">HUW48_16165</name>
</gene>
<dbReference type="Pfam" id="PF20392">
    <property type="entry name" value="DUF6687"/>
    <property type="match status" value="1"/>
</dbReference>
<dbReference type="EMBL" id="CP055153">
    <property type="protein sequence ID" value="QMU29479.1"/>
    <property type="molecule type" value="Genomic_DNA"/>
</dbReference>
<dbReference type="RefSeq" id="WP_182411938.1">
    <property type="nucleotide sequence ID" value="NZ_CP055153.1"/>
</dbReference>
<accession>A0A7L7LAN7</accession>
<keyword evidence="2" id="KW-1185">Reference proteome</keyword>
<name>A0A7L7LAN7_9BACT</name>
<proteinExistence type="predicted"/>